<keyword evidence="3" id="KW-1185">Reference proteome</keyword>
<dbReference type="KEGG" id="masz:C9I28_20625"/>
<evidence type="ECO:0000256" key="1">
    <source>
        <dbReference type="SAM" id="SignalP"/>
    </source>
</evidence>
<proteinExistence type="predicted"/>
<name>A0A2R4CE78_9BURK</name>
<dbReference type="Proteomes" id="UP000240505">
    <property type="component" value="Chromosome"/>
</dbReference>
<keyword evidence="1" id="KW-0732">Signal</keyword>
<dbReference type="RefSeq" id="WP_107143108.1">
    <property type="nucleotide sequence ID" value="NZ_CP028324.1"/>
</dbReference>
<sequence>MKPMHVSLLQAVVLLVTAPAWAQQAPESAMPAIRVEGLSDPDDQSYRAMVRGMDAFEKYRALAPAAQLRYRLYPRLPGVQAGGTRVRIEGDSASIDVPLGPDLSFTLPRDARAWDERARVTTNRTSRSFAWAPDVRTPGVPANARRLGDLRLECEIDRAATLMAGFKPPAYHVIDALVDVCTTYPGAWLYYGERPVFNVTLVHGQRRESLFAMSLYGNMLLKPFQLFYDFYPLLIDRTYTLKISDTSWPDDTLVELEYMDDAKDAVAATGPAVAR</sequence>
<accession>A0A2R4CE78</accession>
<evidence type="ECO:0008006" key="4">
    <source>
        <dbReference type="Google" id="ProtNLM"/>
    </source>
</evidence>
<feature type="signal peptide" evidence="1">
    <location>
        <begin position="1"/>
        <end position="22"/>
    </location>
</feature>
<evidence type="ECO:0000313" key="3">
    <source>
        <dbReference type="Proteomes" id="UP000240505"/>
    </source>
</evidence>
<dbReference type="EMBL" id="CP028324">
    <property type="protein sequence ID" value="AVR97768.1"/>
    <property type="molecule type" value="Genomic_DNA"/>
</dbReference>
<organism evidence="2 3">
    <name type="scientific">Pseudoduganella armeniaca</name>
    <dbReference type="NCBI Taxonomy" id="2072590"/>
    <lineage>
        <taxon>Bacteria</taxon>
        <taxon>Pseudomonadati</taxon>
        <taxon>Pseudomonadota</taxon>
        <taxon>Betaproteobacteria</taxon>
        <taxon>Burkholderiales</taxon>
        <taxon>Oxalobacteraceae</taxon>
        <taxon>Telluria group</taxon>
        <taxon>Pseudoduganella</taxon>
    </lineage>
</organism>
<protein>
    <recommendedName>
        <fullName evidence="4">DUF1571 domain-containing protein</fullName>
    </recommendedName>
</protein>
<evidence type="ECO:0000313" key="2">
    <source>
        <dbReference type="EMBL" id="AVR97768.1"/>
    </source>
</evidence>
<dbReference type="AlphaFoldDB" id="A0A2R4CE78"/>
<gene>
    <name evidence="2" type="ORF">C9I28_20625</name>
</gene>
<reference evidence="2 3" key="1">
    <citation type="submission" date="2018-03" db="EMBL/GenBank/DDBJ databases">
        <title>Massilia armeniaca sp. nov., isolated from desert soil.</title>
        <authorList>
            <person name="Huang H."/>
            <person name="Ren M."/>
        </authorList>
    </citation>
    <scope>NUCLEOTIDE SEQUENCE [LARGE SCALE GENOMIC DNA]</scope>
    <source>
        <strain evidence="2 3">ZMN-3</strain>
    </source>
</reference>
<dbReference type="OrthoDB" id="8756031at2"/>
<feature type="chain" id="PRO_5015309777" description="DUF1571 domain-containing protein" evidence="1">
    <location>
        <begin position="23"/>
        <end position="275"/>
    </location>
</feature>